<evidence type="ECO:0000313" key="6">
    <source>
        <dbReference type="EMBL" id="OHW62262.1"/>
    </source>
</evidence>
<gene>
    <name evidence="6" type="primary">msrAB</name>
    <name evidence="4" type="synonym">msrA</name>
    <name evidence="6" type="ORF">EUAN_13320</name>
</gene>
<evidence type="ECO:0000256" key="3">
    <source>
        <dbReference type="ARBA" id="ARBA00048782"/>
    </source>
</evidence>
<dbReference type="GO" id="GO:0008113">
    <property type="term" value="F:peptide-methionine (S)-S-oxide reductase activity"/>
    <property type="evidence" value="ECO:0007669"/>
    <property type="project" value="UniProtKB-UniRule"/>
</dbReference>
<dbReference type="InterPro" id="IPR002569">
    <property type="entry name" value="Met_Sox_Rdtase_MsrA_dom"/>
</dbReference>
<dbReference type="SUPFAM" id="SSF55068">
    <property type="entry name" value="Peptide methionine sulfoxide reductase"/>
    <property type="match status" value="1"/>
</dbReference>
<proteinExistence type="inferred from homology"/>
<comment type="similarity">
    <text evidence="4">Belongs to the MsrA Met sulfoxide reductase family.</text>
</comment>
<dbReference type="InterPro" id="IPR050162">
    <property type="entry name" value="MsrA_MetSO_reductase"/>
</dbReference>
<keyword evidence="1 4" id="KW-0560">Oxidoreductase</keyword>
<dbReference type="Gene3D" id="3.30.1060.10">
    <property type="entry name" value="Peptide methionine sulphoxide reductase MsrA"/>
    <property type="match status" value="1"/>
</dbReference>
<name>A0A1S1V6V0_9FIRM</name>
<comment type="function">
    <text evidence="4">Has an important function as a repair enzyme for proteins that have been inactivated by oxidation. Catalyzes the reversible oxidation-reduction of methionine sulfoxide in proteins to methionine.</text>
</comment>
<evidence type="ECO:0000259" key="5">
    <source>
        <dbReference type="Pfam" id="PF01625"/>
    </source>
</evidence>
<dbReference type="PANTHER" id="PTHR42799:SF2">
    <property type="entry name" value="MITOCHONDRIAL PEPTIDE METHIONINE SULFOXIDE REDUCTASE"/>
    <property type="match status" value="1"/>
</dbReference>
<comment type="catalytic activity">
    <reaction evidence="2 4">
        <text>L-methionyl-[protein] + [thioredoxin]-disulfide + H2O = L-methionyl-(S)-S-oxide-[protein] + [thioredoxin]-dithiol</text>
        <dbReference type="Rhea" id="RHEA:14217"/>
        <dbReference type="Rhea" id="RHEA-COMP:10698"/>
        <dbReference type="Rhea" id="RHEA-COMP:10700"/>
        <dbReference type="Rhea" id="RHEA-COMP:12313"/>
        <dbReference type="Rhea" id="RHEA-COMP:12315"/>
        <dbReference type="ChEBI" id="CHEBI:15377"/>
        <dbReference type="ChEBI" id="CHEBI:16044"/>
        <dbReference type="ChEBI" id="CHEBI:29950"/>
        <dbReference type="ChEBI" id="CHEBI:44120"/>
        <dbReference type="ChEBI" id="CHEBI:50058"/>
        <dbReference type="EC" id="1.8.4.11"/>
    </reaction>
</comment>
<protein>
    <recommendedName>
        <fullName evidence="4">Peptide methionine sulfoxide reductase MsrA</fullName>
        <shortName evidence="4">Protein-methionine-S-oxide reductase</shortName>
        <ecNumber evidence="4">1.8.4.11</ecNumber>
    </recommendedName>
    <alternativeName>
        <fullName evidence="4">Peptide-methionine (S)-S-oxide reductase</fullName>
        <shortName evidence="4">Peptide Met(O) reductase</shortName>
    </alternativeName>
</protein>
<sequence>MAGGCFWGVEEYFSRIDGVIETSVGYANGDWESPTYEDVCTGASGYAETARIVYDEEKISLAGLLSKYWNIVDPTSLNKQGNDRGSQYRTGIYYVDDADYRLIMESLRAEALKHEKPIVTEVEPLAKYHLAEEYHQKYLKKNPNGYCHIDLSNL</sequence>
<evidence type="ECO:0000256" key="2">
    <source>
        <dbReference type="ARBA" id="ARBA00047806"/>
    </source>
</evidence>
<dbReference type="GO" id="GO:0034599">
    <property type="term" value="P:cellular response to oxidative stress"/>
    <property type="evidence" value="ECO:0007669"/>
    <property type="project" value="TreeGrafter"/>
</dbReference>
<reference evidence="6 7" key="1">
    <citation type="submission" date="2016-09" db="EMBL/GenBank/DDBJ databases">
        <title>Genome sequence of Eubacterium angustum.</title>
        <authorList>
            <person name="Poehlein A."/>
            <person name="Daniel R."/>
        </authorList>
    </citation>
    <scope>NUCLEOTIDE SEQUENCE [LARGE SCALE GENOMIC DNA]</scope>
    <source>
        <strain evidence="6 7">DSM 1989</strain>
    </source>
</reference>
<keyword evidence="7" id="KW-1185">Reference proteome</keyword>
<comment type="catalytic activity">
    <reaction evidence="3 4">
        <text>[thioredoxin]-disulfide + L-methionine + H2O = L-methionine (S)-S-oxide + [thioredoxin]-dithiol</text>
        <dbReference type="Rhea" id="RHEA:19993"/>
        <dbReference type="Rhea" id="RHEA-COMP:10698"/>
        <dbReference type="Rhea" id="RHEA-COMP:10700"/>
        <dbReference type="ChEBI" id="CHEBI:15377"/>
        <dbReference type="ChEBI" id="CHEBI:29950"/>
        <dbReference type="ChEBI" id="CHEBI:50058"/>
        <dbReference type="ChEBI" id="CHEBI:57844"/>
        <dbReference type="ChEBI" id="CHEBI:58772"/>
        <dbReference type="EC" id="1.8.4.11"/>
    </reaction>
</comment>
<dbReference type="Pfam" id="PF01625">
    <property type="entry name" value="PMSR"/>
    <property type="match status" value="1"/>
</dbReference>
<evidence type="ECO:0000256" key="4">
    <source>
        <dbReference type="HAMAP-Rule" id="MF_01401"/>
    </source>
</evidence>
<dbReference type="GO" id="GO:0033744">
    <property type="term" value="F:L-methionine:thioredoxin-disulfide S-oxidoreductase activity"/>
    <property type="evidence" value="ECO:0007669"/>
    <property type="project" value="RHEA"/>
</dbReference>
<dbReference type="NCBIfam" id="TIGR00401">
    <property type="entry name" value="msrA"/>
    <property type="match status" value="1"/>
</dbReference>
<dbReference type="InterPro" id="IPR036509">
    <property type="entry name" value="Met_Sox_Rdtase_MsrA_sf"/>
</dbReference>
<organism evidence="6 7">
    <name type="scientific">Andreesenia angusta</name>
    <dbReference type="NCBI Taxonomy" id="39480"/>
    <lineage>
        <taxon>Bacteria</taxon>
        <taxon>Bacillati</taxon>
        <taxon>Bacillota</taxon>
        <taxon>Tissierellia</taxon>
        <taxon>Tissierellales</taxon>
        <taxon>Gottschalkiaceae</taxon>
        <taxon>Andreesenia</taxon>
    </lineage>
</organism>
<dbReference type="HAMAP" id="MF_01401">
    <property type="entry name" value="MsrA"/>
    <property type="match status" value="1"/>
</dbReference>
<evidence type="ECO:0000256" key="1">
    <source>
        <dbReference type="ARBA" id="ARBA00023002"/>
    </source>
</evidence>
<dbReference type="STRING" id="39480.EUAN_13320"/>
<dbReference type="EC" id="1.8.4.11" evidence="4"/>
<dbReference type="EMBL" id="MKIE01000004">
    <property type="protein sequence ID" value="OHW62262.1"/>
    <property type="molecule type" value="Genomic_DNA"/>
</dbReference>
<dbReference type="Proteomes" id="UP000180254">
    <property type="component" value="Unassembled WGS sequence"/>
</dbReference>
<comment type="caution">
    <text evidence="6">The sequence shown here is derived from an EMBL/GenBank/DDBJ whole genome shotgun (WGS) entry which is preliminary data.</text>
</comment>
<dbReference type="AlphaFoldDB" id="A0A1S1V6V0"/>
<feature type="active site" evidence="4">
    <location>
        <position position="5"/>
    </location>
</feature>
<feature type="domain" description="Peptide methionine sulphoxide reductase MsrA" evidence="5">
    <location>
        <begin position="1"/>
        <end position="148"/>
    </location>
</feature>
<dbReference type="PANTHER" id="PTHR42799">
    <property type="entry name" value="MITOCHONDRIAL PEPTIDE METHIONINE SULFOXIDE REDUCTASE"/>
    <property type="match status" value="1"/>
</dbReference>
<dbReference type="GO" id="GO:0005737">
    <property type="term" value="C:cytoplasm"/>
    <property type="evidence" value="ECO:0007669"/>
    <property type="project" value="TreeGrafter"/>
</dbReference>
<accession>A0A1S1V6V0</accession>
<evidence type="ECO:0000313" key="7">
    <source>
        <dbReference type="Proteomes" id="UP000180254"/>
    </source>
</evidence>